<dbReference type="Proteomes" id="UP001217485">
    <property type="component" value="Unassembled WGS sequence"/>
</dbReference>
<evidence type="ECO:0000256" key="1">
    <source>
        <dbReference type="SAM" id="MobiDB-lite"/>
    </source>
</evidence>
<name>A0ABT5C1R7_9BACT</name>
<protein>
    <submittedName>
        <fullName evidence="2">Uncharacterized protein</fullName>
    </submittedName>
</protein>
<evidence type="ECO:0000313" key="2">
    <source>
        <dbReference type="EMBL" id="MDC0680356.1"/>
    </source>
</evidence>
<keyword evidence="3" id="KW-1185">Reference proteome</keyword>
<sequence length="84" mass="9049">MATLNVPMSDELREAVRKLRPKLGARSDAAAVRISVARLCREHGVAVRGSDEHPDPDDQPDALEASLPEPSKGGKRAARPPTKE</sequence>
<organism evidence="2 3">
    <name type="scientific">Sorangium atrum</name>
    <dbReference type="NCBI Taxonomy" id="2995308"/>
    <lineage>
        <taxon>Bacteria</taxon>
        <taxon>Pseudomonadati</taxon>
        <taxon>Myxococcota</taxon>
        <taxon>Polyangia</taxon>
        <taxon>Polyangiales</taxon>
        <taxon>Polyangiaceae</taxon>
        <taxon>Sorangium</taxon>
    </lineage>
</organism>
<dbReference type="EMBL" id="JAQNDK010000002">
    <property type="protein sequence ID" value="MDC0680356.1"/>
    <property type="molecule type" value="Genomic_DNA"/>
</dbReference>
<proteinExistence type="predicted"/>
<gene>
    <name evidence="2" type="ORF">POL72_21615</name>
</gene>
<feature type="region of interest" description="Disordered" evidence="1">
    <location>
        <begin position="45"/>
        <end position="84"/>
    </location>
</feature>
<comment type="caution">
    <text evidence="2">The sequence shown here is derived from an EMBL/GenBank/DDBJ whole genome shotgun (WGS) entry which is preliminary data.</text>
</comment>
<accession>A0ABT5C1R7</accession>
<evidence type="ECO:0000313" key="3">
    <source>
        <dbReference type="Proteomes" id="UP001217485"/>
    </source>
</evidence>
<reference evidence="2 3" key="1">
    <citation type="submission" date="2023-01" db="EMBL/GenBank/DDBJ databases">
        <title>Minimal conservation of predation-associated metabolite biosynthetic gene clusters underscores biosynthetic potential of Myxococcota including descriptions for ten novel species: Archangium lansinium sp. nov., Myxococcus landrumus sp. nov., Nannocystis bai.</title>
        <authorList>
            <person name="Ahearne A."/>
            <person name="Stevens C."/>
            <person name="Dowd S."/>
        </authorList>
    </citation>
    <scope>NUCLEOTIDE SEQUENCE [LARGE SCALE GENOMIC DNA]</scope>
    <source>
        <strain evidence="2 3">WIWO2</strain>
    </source>
</reference>
<dbReference type="RefSeq" id="WP_272097397.1">
    <property type="nucleotide sequence ID" value="NZ_JAQNDK010000002.1"/>
</dbReference>